<comment type="subcellular location">
    <subcellularLocation>
        <location evidence="1 4">Periplasm</location>
    </subcellularLocation>
</comment>
<proteinExistence type="inferred from homology"/>
<reference evidence="7" key="1">
    <citation type="submission" date="2017-01" db="EMBL/GenBank/DDBJ databases">
        <authorList>
            <person name="Varghese N."/>
            <person name="Submissions S."/>
        </authorList>
    </citation>
    <scope>NUCLEOTIDE SEQUENCE [LARGE SCALE GENOMIC DNA]</scope>
    <source>
        <strain evidence="7">DSM 29591</strain>
    </source>
</reference>
<comment type="similarity">
    <text evidence="4">Belongs to the FlgA family.</text>
</comment>
<evidence type="ECO:0000313" key="6">
    <source>
        <dbReference type="EMBL" id="SIT89157.1"/>
    </source>
</evidence>
<dbReference type="SUPFAM" id="SSF51269">
    <property type="entry name" value="AFP III-like domain"/>
    <property type="match status" value="1"/>
</dbReference>
<evidence type="ECO:0000313" key="7">
    <source>
        <dbReference type="Proteomes" id="UP000186997"/>
    </source>
</evidence>
<evidence type="ECO:0000259" key="5">
    <source>
        <dbReference type="SMART" id="SM00858"/>
    </source>
</evidence>
<dbReference type="InterPro" id="IPR036732">
    <property type="entry name" value="AFP_Neu5c_C_sf"/>
</dbReference>
<comment type="function">
    <text evidence="4">Involved in the assembly process of the P-ring formation. It may associate with FlgF on the rod constituting a structure essential for the P-ring assembly or may act as a modulator protein for the P-ring assembly.</text>
</comment>
<dbReference type="InterPro" id="IPR039246">
    <property type="entry name" value="Flagellar_FlgA"/>
</dbReference>
<evidence type="ECO:0000256" key="2">
    <source>
        <dbReference type="ARBA" id="ARBA00022729"/>
    </source>
</evidence>
<dbReference type="EMBL" id="FTPR01000002">
    <property type="protein sequence ID" value="SIT89157.1"/>
    <property type="molecule type" value="Genomic_DNA"/>
</dbReference>
<dbReference type="NCBIfam" id="TIGR03170">
    <property type="entry name" value="flgA_cterm"/>
    <property type="match status" value="1"/>
</dbReference>
<keyword evidence="3 4" id="KW-0574">Periplasm</keyword>
<dbReference type="PANTHER" id="PTHR36307">
    <property type="entry name" value="FLAGELLA BASAL BODY P-RING FORMATION PROTEIN FLGA"/>
    <property type="match status" value="1"/>
</dbReference>
<name>A0A1R3XCV6_9RHOB</name>
<evidence type="ECO:0000256" key="3">
    <source>
        <dbReference type="ARBA" id="ARBA00022764"/>
    </source>
</evidence>
<dbReference type="GO" id="GO:0042597">
    <property type="term" value="C:periplasmic space"/>
    <property type="evidence" value="ECO:0007669"/>
    <property type="project" value="UniProtKB-SubCell"/>
</dbReference>
<keyword evidence="6" id="KW-0282">Flagellum</keyword>
<keyword evidence="2" id="KW-0732">Signal</keyword>
<sequence>MIAAPVAAETVVATRTIPAQTVISADDIRIVGDPTGEALQEAQNMIGMEARVALFANRPIQSGNIGPPAVVERNEIIPLLFERNGLTISTDGRALGRAGPGDIIRVMNLGSRTTVTARISSDGVAYVQR</sequence>
<keyword evidence="4" id="KW-1005">Bacterial flagellum biogenesis</keyword>
<dbReference type="PANTHER" id="PTHR36307:SF1">
    <property type="entry name" value="FLAGELLA BASAL BODY P-RING FORMATION PROTEIN FLGA"/>
    <property type="match status" value="1"/>
</dbReference>
<dbReference type="STRING" id="287098.SAMN05421665_2884"/>
<feature type="domain" description="SAF" evidence="5">
    <location>
        <begin position="8"/>
        <end position="66"/>
    </location>
</feature>
<accession>A0A1R3XCV6</accession>
<protein>
    <recommendedName>
        <fullName evidence="4">Flagella basal body P-ring formation protein FlgA</fullName>
    </recommendedName>
</protein>
<gene>
    <name evidence="6" type="ORF">SAMN05421665_2884</name>
</gene>
<dbReference type="CDD" id="cd11614">
    <property type="entry name" value="SAF_CpaB_FlgA_like"/>
    <property type="match status" value="1"/>
</dbReference>
<dbReference type="InterPro" id="IPR013974">
    <property type="entry name" value="SAF"/>
</dbReference>
<dbReference type="Pfam" id="PF13144">
    <property type="entry name" value="ChapFlgA"/>
    <property type="match status" value="1"/>
</dbReference>
<dbReference type="GO" id="GO:0044780">
    <property type="term" value="P:bacterial-type flagellum assembly"/>
    <property type="evidence" value="ECO:0007669"/>
    <property type="project" value="InterPro"/>
</dbReference>
<dbReference type="AlphaFoldDB" id="A0A1R3XCV6"/>
<keyword evidence="6" id="KW-0969">Cilium</keyword>
<organism evidence="6 7">
    <name type="scientific">Yoonia rosea</name>
    <dbReference type="NCBI Taxonomy" id="287098"/>
    <lineage>
        <taxon>Bacteria</taxon>
        <taxon>Pseudomonadati</taxon>
        <taxon>Pseudomonadota</taxon>
        <taxon>Alphaproteobacteria</taxon>
        <taxon>Rhodobacterales</taxon>
        <taxon>Paracoccaceae</taxon>
        <taxon>Yoonia</taxon>
    </lineage>
</organism>
<dbReference type="Gene3D" id="2.30.30.760">
    <property type="match status" value="1"/>
</dbReference>
<keyword evidence="7" id="KW-1185">Reference proteome</keyword>
<dbReference type="Gene3D" id="3.90.1210.10">
    <property type="entry name" value="Antifreeze-like/N-acetylneuraminic acid synthase C-terminal domain"/>
    <property type="match status" value="1"/>
</dbReference>
<evidence type="ECO:0000256" key="4">
    <source>
        <dbReference type="RuleBase" id="RU362063"/>
    </source>
</evidence>
<dbReference type="SMART" id="SM00858">
    <property type="entry name" value="SAF"/>
    <property type="match status" value="1"/>
</dbReference>
<dbReference type="Proteomes" id="UP000186997">
    <property type="component" value="Unassembled WGS sequence"/>
</dbReference>
<keyword evidence="6" id="KW-0966">Cell projection</keyword>
<dbReference type="InterPro" id="IPR017585">
    <property type="entry name" value="SAF_FlgA"/>
</dbReference>
<evidence type="ECO:0000256" key="1">
    <source>
        <dbReference type="ARBA" id="ARBA00004418"/>
    </source>
</evidence>